<keyword evidence="1" id="KW-1133">Transmembrane helix</keyword>
<dbReference type="InterPro" id="IPR017592">
    <property type="entry name" value="Pilus_assmbl_Flp-typ_CpaB"/>
</dbReference>
<dbReference type="AlphaFoldDB" id="A0A3M4RR78"/>
<dbReference type="InterPro" id="IPR031571">
    <property type="entry name" value="RcpC_dom"/>
</dbReference>
<keyword evidence="1" id="KW-0472">Membrane</keyword>
<dbReference type="EMBL" id="RBRQ01000259">
    <property type="protein sequence ID" value="RMR05144.1"/>
    <property type="molecule type" value="Genomic_DNA"/>
</dbReference>
<evidence type="ECO:0000259" key="2">
    <source>
        <dbReference type="SMART" id="SM00858"/>
    </source>
</evidence>
<dbReference type="NCBIfam" id="TIGR03177">
    <property type="entry name" value="pilus_cpaB"/>
    <property type="match status" value="1"/>
</dbReference>
<organism evidence="3 4">
    <name type="scientific">Pseudomonas syringae pv. primulae</name>
    <dbReference type="NCBI Taxonomy" id="251707"/>
    <lineage>
        <taxon>Bacteria</taxon>
        <taxon>Pseudomonadati</taxon>
        <taxon>Pseudomonadota</taxon>
        <taxon>Gammaproteobacteria</taxon>
        <taxon>Pseudomonadales</taxon>
        <taxon>Pseudomonadaceae</taxon>
        <taxon>Pseudomonas</taxon>
    </lineage>
</organism>
<dbReference type="SMART" id="SM00858">
    <property type="entry name" value="SAF"/>
    <property type="match status" value="1"/>
</dbReference>
<dbReference type="Pfam" id="PF16976">
    <property type="entry name" value="RcpC"/>
    <property type="match status" value="1"/>
</dbReference>
<reference evidence="3 4" key="1">
    <citation type="submission" date="2018-08" db="EMBL/GenBank/DDBJ databases">
        <title>Recombination of ecologically and evolutionarily significant loci maintains genetic cohesion in the Pseudomonas syringae species complex.</title>
        <authorList>
            <person name="Dillon M."/>
            <person name="Thakur S."/>
            <person name="Almeida R.N.D."/>
            <person name="Weir B.S."/>
            <person name="Guttman D.S."/>
        </authorList>
    </citation>
    <scope>NUCLEOTIDE SEQUENCE [LARGE SCALE GENOMIC DNA]</scope>
    <source>
        <strain evidence="3 4">ICMP 8670</strain>
    </source>
</reference>
<dbReference type="Proteomes" id="UP000276615">
    <property type="component" value="Unassembled WGS sequence"/>
</dbReference>
<dbReference type="CDD" id="cd11614">
    <property type="entry name" value="SAF_CpaB_FlgA_like"/>
    <property type="match status" value="1"/>
</dbReference>
<sequence>MPRHNGVLGAISYRHLMDGNVVRRCGVAKLPHRFELSCDDKGKVAMSSRITLVLAVLFLLGALIAGYLGIAVSKPAEVPAVVNTSAPPVAIEQPAQTPVTPPVEEALRHNVVVLARDIPAYTPITAEDLAIERLKIAPPGSFERIDSLVGRSSWRTLTAGTWPSESSFDAGGTLARMIRPHERALALQVDEVTGASGQLSPGDYVDVLLYLPEDASNPSRSSQVVVPALRILGIGGLLGPDRDGNPVQNISADERFKQEQQRINARTVTVAVPEALLARLMLASQTGILRLAVRSAEEGNLQDYWADETGSRDAAERLDSANRQLVSFRQLSLSPTSAATSGTATRTPRAVEVIRGNQITQQTP</sequence>
<feature type="transmembrane region" description="Helical" evidence="1">
    <location>
        <begin position="50"/>
        <end position="70"/>
    </location>
</feature>
<proteinExistence type="predicted"/>
<evidence type="ECO:0000256" key="1">
    <source>
        <dbReference type="SAM" id="Phobius"/>
    </source>
</evidence>
<protein>
    <submittedName>
        <fullName evidence="3">Flp pilus assembly protein RcpC/CpaB</fullName>
    </submittedName>
</protein>
<dbReference type="Gene3D" id="3.90.1210.10">
    <property type="entry name" value="Antifreeze-like/N-acetylneuraminic acid synthase C-terminal domain"/>
    <property type="match status" value="1"/>
</dbReference>
<evidence type="ECO:0000313" key="3">
    <source>
        <dbReference type="EMBL" id="RMR05144.1"/>
    </source>
</evidence>
<name>A0A3M4RR78_9PSED</name>
<feature type="domain" description="SAF" evidence="2">
    <location>
        <begin position="109"/>
        <end position="169"/>
    </location>
</feature>
<dbReference type="Pfam" id="PF08666">
    <property type="entry name" value="SAF"/>
    <property type="match status" value="1"/>
</dbReference>
<gene>
    <name evidence="3" type="ORF">ALP92_100725</name>
</gene>
<dbReference type="InterPro" id="IPR013974">
    <property type="entry name" value="SAF"/>
</dbReference>
<accession>A0A3M4RR78</accession>
<keyword evidence="1" id="KW-0812">Transmembrane</keyword>
<comment type="caution">
    <text evidence="3">The sequence shown here is derived from an EMBL/GenBank/DDBJ whole genome shotgun (WGS) entry which is preliminary data.</text>
</comment>
<evidence type="ECO:0000313" key="4">
    <source>
        <dbReference type="Proteomes" id="UP000276615"/>
    </source>
</evidence>